<dbReference type="EMBL" id="JACHMK010000001">
    <property type="protein sequence ID" value="MBB6335548.1"/>
    <property type="molecule type" value="Genomic_DNA"/>
</dbReference>
<feature type="region of interest" description="Disordered" evidence="1">
    <location>
        <begin position="224"/>
        <end position="244"/>
    </location>
</feature>
<evidence type="ECO:0000256" key="1">
    <source>
        <dbReference type="SAM" id="MobiDB-lite"/>
    </source>
</evidence>
<evidence type="ECO:0000256" key="2">
    <source>
        <dbReference type="SAM" id="Phobius"/>
    </source>
</evidence>
<keyword evidence="2" id="KW-1133">Transmembrane helix</keyword>
<feature type="transmembrane region" description="Helical" evidence="2">
    <location>
        <begin position="347"/>
        <end position="369"/>
    </location>
</feature>
<comment type="caution">
    <text evidence="3">The sequence shown here is derived from an EMBL/GenBank/DDBJ whole genome shotgun (WGS) entry which is preliminary data.</text>
</comment>
<keyword evidence="2" id="KW-0472">Membrane</keyword>
<gene>
    <name evidence="3" type="ORF">HD592_002113</name>
</gene>
<protein>
    <submittedName>
        <fullName evidence="3">Uncharacterized protein</fullName>
    </submittedName>
</protein>
<reference evidence="3" key="1">
    <citation type="submission" date="2020-08" db="EMBL/GenBank/DDBJ databases">
        <title>Sequencing the genomes of 1000 actinobacteria strains.</title>
        <authorList>
            <person name="Klenk H.-P."/>
        </authorList>
    </citation>
    <scope>NUCLEOTIDE SEQUENCE</scope>
    <source>
        <strain evidence="3">DSM 10695</strain>
    </source>
</reference>
<feature type="transmembrane region" description="Helical" evidence="2">
    <location>
        <begin position="311"/>
        <end position="327"/>
    </location>
</feature>
<evidence type="ECO:0000313" key="3">
    <source>
        <dbReference type="EMBL" id="MBB6335548.1"/>
    </source>
</evidence>
<keyword evidence="4" id="KW-1185">Reference proteome</keyword>
<evidence type="ECO:0000313" key="4">
    <source>
        <dbReference type="Proteomes" id="UP000617426"/>
    </source>
</evidence>
<name>A0A923E3U3_9ACTO</name>
<dbReference type="Proteomes" id="UP000617426">
    <property type="component" value="Unassembled WGS sequence"/>
</dbReference>
<feature type="transmembrane region" description="Helical" evidence="2">
    <location>
        <begin position="280"/>
        <end position="299"/>
    </location>
</feature>
<proteinExistence type="predicted"/>
<sequence length="465" mass="51858">MSQIIDSTKAGSRAVGTTRGTQVLLFFFIPPALFPAALVFVRLLIEVFNGSLAPQDNPLELGLRGLHDLSISNETLFSTNIGALAIFLGASFAERLRKQQQEITMSTDSASQWFEAQRTRSIFFFGDSMAAIIAVFISSEIASISTLNFIRRVLETNYVGAQSGFFAMSLHWAIYVFVYASVFVFDADREERTNPDRIVRLADVEFAIEDLSRLTERHSDSHEDVGVSSFRRQTRRGRDRDDAGDKILTAIRTERARRAQTPDAPQDEQEGKPRTPISQFAWYALPIIVTFASGVLSVLQTSRSFEPVKSTIPVLVVLSLLFVALIYNSKTYLHARLCHQPTRASAFLAFLLVLIAICMELLLIMLLLVSAADESAIGVGIVGTLTGTLLALLRSGMLLFPRFLKPRSDFHYFAQNAASSLRSEQKELMNHLVNMKIPLLDDANGRRGLASQHRRIRRSHKGRLS</sequence>
<keyword evidence="2" id="KW-0812">Transmembrane</keyword>
<feature type="transmembrane region" description="Helical" evidence="2">
    <location>
        <begin position="375"/>
        <end position="393"/>
    </location>
</feature>
<accession>A0A923E3U3</accession>
<organism evidence="3 4">
    <name type="scientific">Schaalia hyovaginalis</name>
    <dbReference type="NCBI Taxonomy" id="29316"/>
    <lineage>
        <taxon>Bacteria</taxon>
        <taxon>Bacillati</taxon>
        <taxon>Actinomycetota</taxon>
        <taxon>Actinomycetes</taxon>
        <taxon>Actinomycetales</taxon>
        <taxon>Actinomycetaceae</taxon>
        <taxon>Schaalia</taxon>
    </lineage>
</organism>
<feature type="transmembrane region" description="Helical" evidence="2">
    <location>
        <begin position="122"/>
        <end position="144"/>
    </location>
</feature>
<feature type="transmembrane region" description="Helical" evidence="2">
    <location>
        <begin position="23"/>
        <end position="45"/>
    </location>
</feature>
<feature type="transmembrane region" description="Helical" evidence="2">
    <location>
        <begin position="164"/>
        <end position="185"/>
    </location>
</feature>
<dbReference type="RefSeq" id="WP_184453984.1">
    <property type="nucleotide sequence ID" value="NZ_JACHMK010000001.1"/>
</dbReference>
<dbReference type="AlphaFoldDB" id="A0A923E3U3"/>
<feature type="transmembrane region" description="Helical" evidence="2">
    <location>
        <begin position="75"/>
        <end position="93"/>
    </location>
</feature>